<sequence>MTKNIFNAAMVLVGTAGLLTGCNFDQPEAPCFVQDSASWATRYDPIDDPVDANGAGCELRAPIAELVGVYKFSDPDDLSNSLLTLRPQGVASIANRDPGPTTDQTALGRFDIEPDADEFCTAETLSVASVNAAATQTAPATTISYEFSNIQVYAAPSTPGTQLRGQVKYTRNGCTSNYAIRSMWPAVACNPTNPNSCAENPNVNPDFATECLTVSTNPTTGAVTAYCVPSKPVPSFK</sequence>
<dbReference type="RefSeq" id="WP_074949880.1">
    <property type="nucleotide sequence ID" value="NZ_BJXR01000002.1"/>
</dbReference>
<dbReference type="OrthoDB" id="5503327at2"/>
<reference evidence="1 4" key="2">
    <citation type="submission" date="2019-07" db="EMBL/GenBank/DDBJ databases">
        <title>Whole genome shotgun sequence of Myxococcus fulvus NBRC 100333.</title>
        <authorList>
            <person name="Hosoyama A."/>
            <person name="Uohara A."/>
            <person name="Ohji S."/>
            <person name="Ichikawa N."/>
        </authorList>
    </citation>
    <scope>NUCLEOTIDE SEQUENCE [LARGE SCALE GENOMIC DNA]</scope>
    <source>
        <strain evidence="1 4">NBRC 100333</strain>
    </source>
</reference>
<keyword evidence="3" id="KW-1185">Reference proteome</keyword>
<protein>
    <recommendedName>
        <fullName evidence="5">Lipoprotein MlpA</fullName>
    </recommendedName>
</protein>
<accession>A0A511SU21</accession>
<dbReference type="PROSITE" id="PS51257">
    <property type="entry name" value="PROKAR_LIPOPROTEIN"/>
    <property type="match status" value="1"/>
</dbReference>
<organism evidence="1 4">
    <name type="scientific">Myxococcus fulvus</name>
    <dbReference type="NCBI Taxonomy" id="33"/>
    <lineage>
        <taxon>Bacteria</taxon>
        <taxon>Pseudomonadati</taxon>
        <taxon>Myxococcota</taxon>
        <taxon>Myxococcia</taxon>
        <taxon>Myxococcales</taxon>
        <taxon>Cystobacterineae</taxon>
        <taxon>Myxococcaceae</taxon>
        <taxon>Myxococcus</taxon>
    </lineage>
</organism>
<dbReference type="STRING" id="1334629.MFUL124B02_08130"/>
<evidence type="ECO:0000313" key="3">
    <source>
        <dbReference type="Proteomes" id="UP000183760"/>
    </source>
</evidence>
<evidence type="ECO:0000313" key="4">
    <source>
        <dbReference type="Proteomes" id="UP000321514"/>
    </source>
</evidence>
<proteinExistence type="predicted"/>
<gene>
    <name evidence="1" type="ORF">MFU01_00440</name>
    <name evidence="2" type="ORF">SAMN05443572_1011449</name>
</gene>
<dbReference type="AlphaFoldDB" id="A0A511SU21"/>
<evidence type="ECO:0000313" key="2">
    <source>
        <dbReference type="EMBL" id="SET20974.1"/>
    </source>
</evidence>
<dbReference type="Proteomes" id="UP000183760">
    <property type="component" value="Unassembled WGS sequence"/>
</dbReference>
<comment type="caution">
    <text evidence="1">The sequence shown here is derived from an EMBL/GenBank/DDBJ whole genome shotgun (WGS) entry which is preliminary data.</text>
</comment>
<name>A0A511SU21_MYXFU</name>
<dbReference type="EMBL" id="FOIB01000001">
    <property type="protein sequence ID" value="SET20974.1"/>
    <property type="molecule type" value="Genomic_DNA"/>
</dbReference>
<evidence type="ECO:0000313" key="1">
    <source>
        <dbReference type="EMBL" id="GEN05007.1"/>
    </source>
</evidence>
<reference evidence="2 3" key="1">
    <citation type="submission" date="2016-10" db="EMBL/GenBank/DDBJ databases">
        <authorList>
            <person name="Varghese N."/>
            <person name="Submissions S."/>
        </authorList>
    </citation>
    <scope>NUCLEOTIDE SEQUENCE [LARGE SCALE GENOMIC DNA]</scope>
    <source>
        <strain evidence="2 3">DSM 16525</strain>
    </source>
</reference>
<dbReference type="EMBL" id="BJXR01000002">
    <property type="protein sequence ID" value="GEN05007.1"/>
    <property type="molecule type" value="Genomic_DNA"/>
</dbReference>
<dbReference type="Proteomes" id="UP000321514">
    <property type="component" value="Unassembled WGS sequence"/>
</dbReference>
<evidence type="ECO:0008006" key="5">
    <source>
        <dbReference type="Google" id="ProtNLM"/>
    </source>
</evidence>